<evidence type="ECO:0000313" key="4">
    <source>
        <dbReference type="Proteomes" id="UP000031668"/>
    </source>
</evidence>
<comment type="caution">
    <text evidence="3">The sequence shown here is derived from an EMBL/GenBank/DDBJ whole genome shotgun (WGS) entry which is preliminary data.</text>
</comment>
<dbReference type="InterPro" id="IPR006461">
    <property type="entry name" value="PLAC_motif_containing"/>
</dbReference>
<gene>
    <name evidence="3" type="ORF">RF11_04110</name>
</gene>
<dbReference type="EMBL" id="JWZT01003712">
    <property type="protein sequence ID" value="KII65837.1"/>
    <property type="molecule type" value="Genomic_DNA"/>
</dbReference>
<dbReference type="AlphaFoldDB" id="A0A0C2MW17"/>
<feature type="transmembrane region" description="Helical" evidence="2">
    <location>
        <begin position="40"/>
        <end position="58"/>
    </location>
</feature>
<reference evidence="3 4" key="1">
    <citation type="journal article" date="2014" name="Genome Biol. Evol.">
        <title>The genome of the myxosporean Thelohanellus kitauei shows adaptations to nutrient acquisition within its fish host.</title>
        <authorList>
            <person name="Yang Y."/>
            <person name="Xiong J."/>
            <person name="Zhou Z."/>
            <person name="Huo F."/>
            <person name="Miao W."/>
            <person name="Ran C."/>
            <person name="Liu Y."/>
            <person name="Zhang J."/>
            <person name="Feng J."/>
            <person name="Wang M."/>
            <person name="Wang M."/>
            <person name="Wang L."/>
            <person name="Yao B."/>
        </authorList>
    </citation>
    <scope>NUCLEOTIDE SEQUENCE [LARGE SCALE GENOMIC DNA]</scope>
    <source>
        <strain evidence="3">Wuqing</strain>
    </source>
</reference>
<keyword evidence="2" id="KW-0472">Membrane</keyword>
<keyword evidence="4" id="KW-1185">Reference proteome</keyword>
<feature type="transmembrane region" description="Helical" evidence="2">
    <location>
        <begin position="65"/>
        <end position="85"/>
    </location>
</feature>
<comment type="similarity">
    <text evidence="1">Belongs to the cornifelin family.</text>
</comment>
<sequence>MPDFQQGLCGCFSNMESCICACCCPCVSAGYIAEKTGDNLLLVLLLWFVFPPAPPIYLRNKIRKLNHIEVLICGITLGKCMYGYFSRMLLRMLCSQPATHCI</sequence>
<protein>
    <submittedName>
        <fullName evidence="3">Uncharacterized protein</fullName>
    </submittedName>
</protein>
<organism evidence="3 4">
    <name type="scientific">Thelohanellus kitauei</name>
    <name type="common">Myxosporean</name>
    <dbReference type="NCBI Taxonomy" id="669202"/>
    <lineage>
        <taxon>Eukaryota</taxon>
        <taxon>Metazoa</taxon>
        <taxon>Cnidaria</taxon>
        <taxon>Myxozoa</taxon>
        <taxon>Myxosporea</taxon>
        <taxon>Bivalvulida</taxon>
        <taxon>Platysporina</taxon>
        <taxon>Myxobolidae</taxon>
        <taxon>Thelohanellus</taxon>
    </lineage>
</organism>
<evidence type="ECO:0000256" key="1">
    <source>
        <dbReference type="ARBA" id="ARBA00009024"/>
    </source>
</evidence>
<keyword evidence="2" id="KW-1133">Transmembrane helix</keyword>
<keyword evidence="2" id="KW-0812">Transmembrane</keyword>
<accession>A0A0C2MW17</accession>
<dbReference type="Proteomes" id="UP000031668">
    <property type="component" value="Unassembled WGS sequence"/>
</dbReference>
<proteinExistence type="inferred from homology"/>
<name>A0A0C2MW17_THEKT</name>
<evidence type="ECO:0000256" key="2">
    <source>
        <dbReference type="SAM" id="Phobius"/>
    </source>
</evidence>
<evidence type="ECO:0000313" key="3">
    <source>
        <dbReference type="EMBL" id="KII65837.1"/>
    </source>
</evidence>
<dbReference type="Pfam" id="PF04749">
    <property type="entry name" value="PLAC8"/>
    <property type="match status" value="1"/>
</dbReference>